<evidence type="ECO:0000313" key="2">
    <source>
        <dbReference type="Proteomes" id="UP000234328"/>
    </source>
</evidence>
<keyword evidence="2" id="KW-1185">Reference proteome</keyword>
<dbReference type="NCBIfam" id="TIGR03749">
    <property type="entry name" value="conj_TIGR03749"/>
    <property type="match status" value="1"/>
</dbReference>
<organism evidence="1 2">
    <name type="scientific">Pollutimonas nitritireducens</name>
    <dbReference type="NCBI Taxonomy" id="2045209"/>
    <lineage>
        <taxon>Bacteria</taxon>
        <taxon>Pseudomonadati</taxon>
        <taxon>Pseudomonadota</taxon>
        <taxon>Betaproteobacteria</taxon>
        <taxon>Burkholderiales</taxon>
        <taxon>Alcaligenaceae</taxon>
        <taxon>Pollutimonas</taxon>
    </lineage>
</organism>
<proteinExistence type="predicted"/>
<dbReference type="InterPro" id="IPR021844">
    <property type="entry name" value="Integr_conj_element_PFL4704"/>
</dbReference>
<evidence type="ECO:0000313" key="1">
    <source>
        <dbReference type="EMBL" id="PLC52908.1"/>
    </source>
</evidence>
<sequence length="303" mass="33013">MILKHWILVGLSILAWMMALPALAVEILRWERLPLAVPLVVGQERIVFIDRNVRVGVPASVGERLRVQSAGGAVYLRADEPIEPTRLQLQDADTGELILVDIAAGPANDGEPALEPVRIVEGSTTPQRYAQQAVGKDSGAQTGPANLLRRDTPMPVVLTRHAAQNLYAPLRTVEAIPGIMRVNLRGDLNLDTLLPTLPVRALAVASWRLEDQWVTAVRLTNTSRSWLELDPRALLGDFLTATFQHPTLGPHGTPEDTTVVYVVTRGHGLAQSLLPAIQRFDPAVHLPHLTQEGQEAQGDGHAQ</sequence>
<dbReference type="AlphaFoldDB" id="A0A2N4UD02"/>
<dbReference type="Proteomes" id="UP000234328">
    <property type="component" value="Unassembled WGS sequence"/>
</dbReference>
<comment type="caution">
    <text evidence="1">The sequence shown here is derived from an EMBL/GenBank/DDBJ whole genome shotgun (WGS) entry which is preliminary data.</text>
</comment>
<dbReference type="OrthoDB" id="7064293at2"/>
<name>A0A2N4UD02_9BURK</name>
<gene>
    <name evidence="1" type="ORF">CR155_16020</name>
</gene>
<accession>A0A2N4UD02</accession>
<dbReference type="EMBL" id="PDNV01000010">
    <property type="protein sequence ID" value="PLC52908.1"/>
    <property type="molecule type" value="Genomic_DNA"/>
</dbReference>
<dbReference type="Pfam" id="PF11920">
    <property type="entry name" value="DUF3438"/>
    <property type="match status" value="1"/>
</dbReference>
<protein>
    <submittedName>
        <fullName evidence="1">TIGR03749 family integrating conjugative element protein</fullName>
    </submittedName>
</protein>
<reference evidence="1 2" key="1">
    <citation type="submission" date="2017-10" db="EMBL/GenBank/DDBJ databases">
        <title>Two draft genome sequences of Pusillimonas sp. strains isolated from a nitrate- and radionuclide-contaminated groundwater in Russia.</title>
        <authorList>
            <person name="Grouzdev D.S."/>
            <person name="Tourova T.P."/>
            <person name="Goeva M.A."/>
            <person name="Babich T.L."/>
            <person name="Sokolova D.S."/>
            <person name="Abdullin R."/>
            <person name="Poltaraus A.B."/>
            <person name="Toshchakov S.V."/>
            <person name="Nazina T.N."/>
        </authorList>
    </citation>
    <scope>NUCLEOTIDE SEQUENCE [LARGE SCALE GENOMIC DNA]</scope>
    <source>
        <strain evidence="1 2">JR1/69-2-13</strain>
    </source>
</reference>